<dbReference type="Gene3D" id="3.40.50.1820">
    <property type="entry name" value="alpha/beta hydrolase"/>
    <property type="match status" value="1"/>
</dbReference>
<proteinExistence type="predicted"/>
<gene>
    <name evidence="3" type="ORF">VHEMI03725</name>
</gene>
<dbReference type="OrthoDB" id="446723at2759"/>
<feature type="transmembrane region" description="Helical" evidence="1">
    <location>
        <begin position="6"/>
        <end position="31"/>
    </location>
</feature>
<protein>
    <recommendedName>
        <fullName evidence="2">AB hydrolase-1 domain-containing protein</fullName>
    </recommendedName>
</protein>
<feature type="domain" description="AB hydrolase-1" evidence="2">
    <location>
        <begin position="120"/>
        <end position="256"/>
    </location>
</feature>
<dbReference type="EMBL" id="CDHN01000002">
    <property type="protein sequence ID" value="CEJ85289.1"/>
    <property type="molecule type" value="Genomic_DNA"/>
</dbReference>
<accession>A0A0A1STE5</accession>
<keyword evidence="1" id="KW-0472">Membrane</keyword>
<reference evidence="3 4" key="1">
    <citation type="journal article" date="2015" name="Genome Announc.">
        <title>Draft Genome Sequence and Gene Annotation of the Entomopathogenic Fungus Verticillium hemipterigenum.</title>
        <authorList>
            <person name="Horn F."/>
            <person name="Habel A."/>
            <person name="Scharf D.H."/>
            <person name="Dworschak J."/>
            <person name="Brakhage A.A."/>
            <person name="Guthke R."/>
            <person name="Hertweck C."/>
            <person name="Linde J."/>
        </authorList>
    </citation>
    <scope>NUCLEOTIDE SEQUENCE [LARGE SCALE GENOMIC DNA]</scope>
</reference>
<evidence type="ECO:0000313" key="3">
    <source>
        <dbReference type="EMBL" id="CEJ85289.1"/>
    </source>
</evidence>
<dbReference type="AlphaFoldDB" id="A0A0A1STE5"/>
<dbReference type="STRING" id="1531966.A0A0A1STE5"/>
<evidence type="ECO:0000259" key="2">
    <source>
        <dbReference type="Pfam" id="PF00561"/>
    </source>
</evidence>
<sequence length="383" mass="42793">MGFHQIAGFAIGILLSPIYIVFLGLGVTPFFQRHFLYAHKINTWWTDLNEPEAWGFAKNQVSPFGLKTTDGETLYAWHILPLPIYLQNEELLVNEPTGYIQDITQATSFRLLKEDPKAKLILYFHGNAGHVAQGIRPDSYHTLTDTSHYHVVAIDYRGYGQSTSYPSEDGLITDAYSLVDWAINTAGVPPRQIVLLGQSLGTAVVSAVAEKCALQSIELGGVVLVAGFSDLANMLSGYRIGGIVPALGPFASMPWFVNLLKRYVVDKWHSANRLGNLVLHTKSRLRLTMIHAKDDWDIPYTEDDKLFKSAAMQTTDLVSDQEFATLKEQRTVHRGKDSFETIWRAEPDIVIRQELYPYGGHNDIMGFAPVSLAIMKCFDDAAK</sequence>
<dbReference type="PANTHER" id="PTHR12277:SF81">
    <property type="entry name" value="PROTEIN ABHD13"/>
    <property type="match status" value="1"/>
</dbReference>
<dbReference type="InterPro" id="IPR029058">
    <property type="entry name" value="AB_hydrolase_fold"/>
</dbReference>
<organism evidence="3 4">
    <name type="scientific">[Torrubiella] hemipterigena</name>
    <dbReference type="NCBI Taxonomy" id="1531966"/>
    <lineage>
        <taxon>Eukaryota</taxon>
        <taxon>Fungi</taxon>
        <taxon>Dikarya</taxon>
        <taxon>Ascomycota</taxon>
        <taxon>Pezizomycotina</taxon>
        <taxon>Sordariomycetes</taxon>
        <taxon>Hypocreomycetidae</taxon>
        <taxon>Hypocreales</taxon>
        <taxon>Clavicipitaceae</taxon>
        <taxon>Clavicipitaceae incertae sedis</taxon>
        <taxon>'Torrubiella' clade</taxon>
    </lineage>
</organism>
<keyword evidence="4" id="KW-1185">Reference proteome</keyword>
<dbReference type="InterPro" id="IPR000073">
    <property type="entry name" value="AB_hydrolase_1"/>
</dbReference>
<dbReference type="Proteomes" id="UP000039046">
    <property type="component" value="Unassembled WGS sequence"/>
</dbReference>
<name>A0A0A1STE5_9HYPO</name>
<dbReference type="SUPFAM" id="SSF53474">
    <property type="entry name" value="alpha/beta-Hydrolases"/>
    <property type="match status" value="1"/>
</dbReference>
<keyword evidence="1" id="KW-1133">Transmembrane helix</keyword>
<dbReference type="HOGENOM" id="CLU_029375_3_0_1"/>
<dbReference type="PANTHER" id="PTHR12277">
    <property type="entry name" value="ALPHA/BETA HYDROLASE DOMAIN-CONTAINING PROTEIN"/>
    <property type="match status" value="1"/>
</dbReference>
<evidence type="ECO:0000256" key="1">
    <source>
        <dbReference type="SAM" id="Phobius"/>
    </source>
</evidence>
<evidence type="ECO:0000313" key="4">
    <source>
        <dbReference type="Proteomes" id="UP000039046"/>
    </source>
</evidence>
<keyword evidence="1" id="KW-0812">Transmembrane</keyword>
<dbReference type="Pfam" id="PF00561">
    <property type="entry name" value="Abhydrolase_1"/>
    <property type="match status" value="1"/>
</dbReference>